<comment type="caution">
    <text evidence="12">The sequence shown here is derived from an EMBL/GenBank/DDBJ whole genome shotgun (WGS) entry which is preliminary data.</text>
</comment>
<dbReference type="SMART" id="SM00898">
    <property type="entry name" value="Fapy_DNA_glyco"/>
    <property type="match status" value="1"/>
</dbReference>
<evidence type="ECO:0000256" key="4">
    <source>
        <dbReference type="ARBA" id="ARBA00022801"/>
    </source>
</evidence>
<dbReference type="InterPro" id="IPR035937">
    <property type="entry name" value="FPG_N"/>
</dbReference>
<dbReference type="GeneID" id="63842866"/>
<evidence type="ECO:0000313" key="13">
    <source>
        <dbReference type="Proteomes" id="UP000803844"/>
    </source>
</evidence>
<evidence type="ECO:0000259" key="11">
    <source>
        <dbReference type="PROSITE" id="PS51068"/>
    </source>
</evidence>
<feature type="compositionally biased region" description="Basic and acidic residues" evidence="10">
    <location>
        <begin position="363"/>
        <end position="391"/>
    </location>
</feature>
<keyword evidence="4" id="KW-0378">Hydrolase</keyword>
<evidence type="ECO:0000256" key="8">
    <source>
        <dbReference type="ARBA" id="ARBA00023268"/>
    </source>
</evidence>
<keyword evidence="7" id="KW-0456">Lyase</keyword>
<feature type="compositionally biased region" description="Basic residues" evidence="10">
    <location>
        <begin position="415"/>
        <end position="424"/>
    </location>
</feature>
<protein>
    <recommendedName>
        <fullName evidence="11">Formamidopyrimidine-DNA glycosylase catalytic domain-containing protein</fullName>
    </recommendedName>
</protein>
<dbReference type="OrthoDB" id="444592at2759"/>
<keyword evidence="8" id="KW-0511">Multifunctional enzyme</keyword>
<reference evidence="12" key="1">
    <citation type="journal article" date="2020" name="Phytopathology">
        <title>Genome sequence of the chestnut blight fungus Cryphonectria parasitica EP155: A fundamental resource for an archetypical invasive plant pathogen.</title>
        <authorList>
            <person name="Crouch J.A."/>
            <person name="Dawe A."/>
            <person name="Aerts A."/>
            <person name="Barry K."/>
            <person name="Churchill A.C.L."/>
            <person name="Grimwood J."/>
            <person name="Hillman B."/>
            <person name="Milgroom M.G."/>
            <person name="Pangilinan J."/>
            <person name="Smith M."/>
            <person name="Salamov A."/>
            <person name="Schmutz J."/>
            <person name="Yadav J."/>
            <person name="Grigoriev I.V."/>
            <person name="Nuss D."/>
        </authorList>
    </citation>
    <scope>NUCLEOTIDE SEQUENCE</scope>
    <source>
        <strain evidence="12">EP155</strain>
    </source>
</reference>
<dbReference type="Pfam" id="PF01149">
    <property type="entry name" value="Fapy_DNA_glyco"/>
    <property type="match status" value="1"/>
</dbReference>
<dbReference type="GO" id="GO:0003906">
    <property type="term" value="F:DNA-(apurinic or apyrimidinic site) endonuclease activity"/>
    <property type="evidence" value="ECO:0007669"/>
    <property type="project" value="InterPro"/>
</dbReference>
<evidence type="ECO:0000256" key="7">
    <source>
        <dbReference type="ARBA" id="ARBA00023239"/>
    </source>
</evidence>
<keyword evidence="6" id="KW-0234">DNA repair</keyword>
<dbReference type="CDD" id="cd08972">
    <property type="entry name" value="PF_Nei_N"/>
    <property type="match status" value="1"/>
</dbReference>
<feature type="compositionally biased region" description="Polar residues" evidence="10">
    <location>
        <begin position="394"/>
        <end position="406"/>
    </location>
</feature>
<dbReference type="Gene3D" id="1.10.8.50">
    <property type="match status" value="1"/>
</dbReference>
<keyword evidence="5" id="KW-0238">DNA-binding</keyword>
<keyword evidence="3" id="KW-0227">DNA damage</keyword>
<evidence type="ECO:0000256" key="5">
    <source>
        <dbReference type="ARBA" id="ARBA00023125"/>
    </source>
</evidence>
<keyword evidence="13" id="KW-1185">Reference proteome</keyword>
<proteinExistence type="inferred from homology"/>
<dbReference type="GO" id="GO:0003684">
    <property type="term" value="F:damaged DNA binding"/>
    <property type="evidence" value="ECO:0007669"/>
    <property type="project" value="InterPro"/>
</dbReference>
<dbReference type="InterPro" id="IPR015886">
    <property type="entry name" value="H2TH_FPG"/>
</dbReference>
<dbReference type="GO" id="GO:0006284">
    <property type="term" value="P:base-excision repair"/>
    <property type="evidence" value="ECO:0007669"/>
    <property type="project" value="InterPro"/>
</dbReference>
<evidence type="ECO:0000256" key="6">
    <source>
        <dbReference type="ARBA" id="ARBA00023204"/>
    </source>
</evidence>
<evidence type="ECO:0000256" key="10">
    <source>
        <dbReference type="SAM" id="MobiDB-lite"/>
    </source>
</evidence>
<organism evidence="12 13">
    <name type="scientific">Cryphonectria parasitica (strain ATCC 38755 / EP155)</name>
    <dbReference type="NCBI Taxonomy" id="660469"/>
    <lineage>
        <taxon>Eukaryota</taxon>
        <taxon>Fungi</taxon>
        <taxon>Dikarya</taxon>
        <taxon>Ascomycota</taxon>
        <taxon>Pezizomycotina</taxon>
        <taxon>Sordariomycetes</taxon>
        <taxon>Sordariomycetidae</taxon>
        <taxon>Diaporthales</taxon>
        <taxon>Cryphonectriaceae</taxon>
        <taxon>Cryphonectria-Endothia species complex</taxon>
        <taxon>Cryphonectria</taxon>
    </lineage>
</organism>
<dbReference type="SUPFAM" id="SSF81624">
    <property type="entry name" value="N-terminal domain of MutM-like DNA repair proteins"/>
    <property type="match status" value="1"/>
</dbReference>
<dbReference type="InterPro" id="IPR010979">
    <property type="entry name" value="Ribosomal_uS13-like_H2TH"/>
</dbReference>
<dbReference type="GO" id="GO:0016829">
    <property type="term" value="F:lyase activity"/>
    <property type="evidence" value="ECO:0007669"/>
    <property type="project" value="UniProtKB-KW"/>
</dbReference>
<evidence type="ECO:0000256" key="9">
    <source>
        <dbReference type="ARBA" id="ARBA00023295"/>
    </source>
</evidence>
<evidence type="ECO:0000256" key="1">
    <source>
        <dbReference type="ARBA" id="ARBA00001668"/>
    </source>
</evidence>
<dbReference type="InterPro" id="IPR012319">
    <property type="entry name" value="FPG_cat"/>
</dbReference>
<gene>
    <name evidence="12" type="ORF">M406DRAFT_74463</name>
</gene>
<evidence type="ECO:0000256" key="3">
    <source>
        <dbReference type="ARBA" id="ARBA00022763"/>
    </source>
</evidence>
<dbReference type="PROSITE" id="PS51068">
    <property type="entry name" value="FPG_CAT"/>
    <property type="match status" value="1"/>
</dbReference>
<evidence type="ECO:0000256" key="2">
    <source>
        <dbReference type="ARBA" id="ARBA00009409"/>
    </source>
</evidence>
<feature type="domain" description="Formamidopyrimidine-DNA glycosylase catalytic" evidence="11">
    <location>
        <begin position="2"/>
        <end position="137"/>
    </location>
</feature>
<sequence length="424" mass="47942">MPEIAEVSRLVHFLRQHLVGKKIAKVQAPDDANIFGKVGCSGPAFEQALKGRKVVEAGSQGKYFWLRLNDPGPHAVMHLGMTGWIHIQNDRTAYTNYYKKMNPEEKEAWPPKFWKFQLETEGKSPVRIAFTDQRRFARIRLVDCPGAEIRQNSPLVENGPDPVVDKDTFTEQYLRHKMRSRHKPIKALILDQAIISGIGNWVADESLYHAKLHPEQYCDEFSDDEVKRLHDSIKYVCQTAVDLLADSDKFPDTWLFDHRWGKGSKSGSLPNGEKLVWITVGGRTSCYAPAIQKKTGHVVPGIKEEPLEEGDANDKPSKGRTKKAKTVVADKEDVKPKKGKTSTTNVHEDEEDTRPKKKTAKRSKVEDAGDAEEKKQPSKRARVEQQEDTKKQKTPTAKSTKNSDGINTVADLWRRRSSRLSRGA</sequence>
<comment type="similarity">
    <text evidence="2">Belongs to the FPG family.</text>
</comment>
<evidence type="ECO:0000313" key="12">
    <source>
        <dbReference type="EMBL" id="KAF3761512.1"/>
    </source>
</evidence>
<dbReference type="FunFam" id="1.10.8.50:FF:000009">
    <property type="entry name" value="Formamidopyrimidine-DNA glycosylase"/>
    <property type="match status" value="1"/>
</dbReference>
<keyword evidence="9" id="KW-0326">Glycosidase</keyword>
<dbReference type="GO" id="GO:0008534">
    <property type="term" value="F:oxidized purine nucleobase lesion DNA N-glycosylase activity"/>
    <property type="evidence" value="ECO:0007669"/>
    <property type="project" value="UniProtKB-EC"/>
</dbReference>
<dbReference type="Gene3D" id="3.20.190.10">
    <property type="entry name" value="MutM-like, N-terminal"/>
    <property type="match status" value="1"/>
</dbReference>
<dbReference type="SMART" id="SM01232">
    <property type="entry name" value="H2TH"/>
    <property type="match status" value="1"/>
</dbReference>
<accession>A0A9P4XUF3</accession>
<dbReference type="AlphaFoldDB" id="A0A9P4XUF3"/>
<dbReference type="GO" id="GO:0008270">
    <property type="term" value="F:zinc ion binding"/>
    <property type="evidence" value="ECO:0007669"/>
    <property type="project" value="InterPro"/>
</dbReference>
<name>A0A9P4XUF3_CRYP1</name>
<dbReference type="PANTHER" id="PTHR22993:SF9">
    <property type="entry name" value="FORMAMIDOPYRIMIDINE-DNA GLYCOSYLASE"/>
    <property type="match status" value="1"/>
</dbReference>
<dbReference type="SUPFAM" id="SSF46946">
    <property type="entry name" value="S13-like H2TH domain"/>
    <property type="match status" value="1"/>
</dbReference>
<dbReference type="GO" id="GO:0005634">
    <property type="term" value="C:nucleus"/>
    <property type="evidence" value="ECO:0007669"/>
    <property type="project" value="TreeGrafter"/>
</dbReference>
<dbReference type="PANTHER" id="PTHR22993">
    <property type="entry name" value="FORMAMIDOPYRIMIDINE-DNA GLYCOSYLASE"/>
    <property type="match status" value="1"/>
</dbReference>
<comment type="catalytic activity">
    <reaction evidence="1">
        <text>Hydrolysis of DNA containing ring-opened 7-methylguanine residues, releasing 2,6-diamino-4-hydroxy-5-(N-methyl)formamidopyrimidine.</text>
        <dbReference type="EC" id="3.2.2.23"/>
    </reaction>
</comment>
<dbReference type="RefSeq" id="XP_040772491.1">
    <property type="nucleotide sequence ID" value="XM_040925737.1"/>
</dbReference>
<dbReference type="Proteomes" id="UP000803844">
    <property type="component" value="Unassembled WGS sequence"/>
</dbReference>
<dbReference type="Pfam" id="PF06831">
    <property type="entry name" value="H2TH"/>
    <property type="match status" value="1"/>
</dbReference>
<feature type="region of interest" description="Disordered" evidence="10">
    <location>
        <begin position="298"/>
        <end position="424"/>
    </location>
</feature>
<dbReference type="EMBL" id="MU032351">
    <property type="protein sequence ID" value="KAF3761512.1"/>
    <property type="molecule type" value="Genomic_DNA"/>
</dbReference>